<name>A0A4R7PDV1_9GAMM</name>
<dbReference type="SUPFAM" id="SSF52540">
    <property type="entry name" value="P-loop containing nucleoside triphosphate hydrolases"/>
    <property type="match status" value="1"/>
</dbReference>
<organism evidence="3 4">
    <name type="scientific">Panacagrimonas perspica</name>
    <dbReference type="NCBI Taxonomy" id="381431"/>
    <lineage>
        <taxon>Bacteria</taxon>
        <taxon>Pseudomonadati</taxon>
        <taxon>Pseudomonadota</taxon>
        <taxon>Gammaproteobacteria</taxon>
        <taxon>Nevskiales</taxon>
        <taxon>Nevskiaceae</taxon>
        <taxon>Panacagrimonas</taxon>
    </lineage>
</organism>
<evidence type="ECO:0000313" key="3">
    <source>
        <dbReference type="EMBL" id="TDU32298.1"/>
    </source>
</evidence>
<dbReference type="EMBL" id="SOBT01000008">
    <property type="protein sequence ID" value="TDU32298.1"/>
    <property type="molecule type" value="Genomic_DNA"/>
</dbReference>
<dbReference type="InterPro" id="IPR050445">
    <property type="entry name" value="Bact_polysacc_biosynth/exp"/>
</dbReference>
<dbReference type="Proteomes" id="UP000295341">
    <property type="component" value="Unassembled WGS sequence"/>
</dbReference>
<comment type="caution">
    <text evidence="3">The sequence shown here is derived from an EMBL/GenBank/DDBJ whole genome shotgun (WGS) entry which is preliminary data.</text>
</comment>
<keyword evidence="2" id="KW-0067">ATP-binding</keyword>
<protein>
    <submittedName>
        <fullName evidence="3">Capsular exopolysaccharide synthesis family protein</fullName>
    </submittedName>
</protein>
<accession>A0A4R7PDV1</accession>
<dbReference type="InterPro" id="IPR005702">
    <property type="entry name" value="Wzc-like_C"/>
</dbReference>
<keyword evidence="4" id="KW-1185">Reference proteome</keyword>
<evidence type="ECO:0000256" key="1">
    <source>
        <dbReference type="ARBA" id="ARBA00022741"/>
    </source>
</evidence>
<dbReference type="CDD" id="cd05387">
    <property type="entry name" value="BY-kinase"/>
    <property type="match status" value="1"/>
</dbReference>
<dbReference type="PANTHER" id="PTHR32309:SF31">
    <property type="entry name" value="CAPSULAR EXOPOLYSACCHARIDE FAMILY"/>
    <property type="match status" value="1"/>
</dbReference>
<reference evidence="3 4" key="1">
    <citation type="submission" date="2019-03" db="EMBL/GenBank/DDBJ databases">
        <title>Genomic Encyclopedia of Type Strains, Phase IV (KMG-IV): sequencing the most valuable type-strain genomes for metagenomic binning, comparative biology and taxonomic classification.</title>
        <authorList>
            <person name="Goeker M."/>
        </authorList>
    </citation>
    <scope>NUCLEOTIDE SEQUENCE [LARGE SCALE GENOMIC DNA]</scope>
    <source>
        <strain evidence="3 4">DSM 26377</strain>
    </source>
</reference>
<evidence type="ECO:0000256" key="2">
    <source>
        <dbReference type="ARBA" id="ARBA00022840"/>
    </source>
</evidence>
<dbReference type="InterPro" id="IPR017746">
    <property type="entry name" value="Cellulose_synthase_operon_BcsQ"/>
</dbReference>
<evidence type="ECO:0000313" key="4">
    <source>
        <dbReference type="Proteomes" id="UP000295341"/>
    </source>
</evidence>
<dbReference type="Gene3D" id="3.40.50.300">
    <property type="entry name" value="P-loop containing nucleotide triphosphate hydrolases"/>
    <property type="match status" value="1"/>
</dbReference>
<sequence>MRLGLVTQSDLDEVLAGERAEAEHPKAVARPSSHLISAHDPFDPFSENVRALRTELLMRAPADDANVIVIVSPGRGEGRSRLASELAISFAQLGQATLLVDADLRRSTLHDLFSADHDEGLSQALMEGRAPKVQGVLGLASLSLLTAGRRPSTPLELLSDPTFGEMLSGWKRRYRHLILDTPAVSLYSDALAVATHAQRVLIVSRLNHTMIAQARDMIRRLESTRATIIGSVLNRF</sequence>
<dbReference type="AlphaFoldDB" id="A0A4R7PDV1"/>
<gene>
    <name evidence="3" type="ORF">DFR24_1689</name>
</gene>
<dbReference type="PANTHER" id="PTHR32309">
    <property type="entry name" value="TYROSINE-PROTEIN KINASE"/>
    <property type="match status" value="1"/>
</dbReference>
<proteinExistence type="predicted"/>
<dbReference type="Pfam" id="PF06564">
    <property type="entry name" value="CBP_BcsQ"/>
    <property type="match status" value="1"/>
</dbReference>
<keyword evidence="1" id="KW-0547">Nucleotide-binding</keyword>
<dbReference type="InterPro" id="IPR027417">
    <property type="entry name" value="P-loop_NTPase"/>
</dbReference>